<name>A0A4P7UIN2_DESDE</name>
<dbReference type="AlphaFoldDB" id="A0A4P7UIN2"/>
<feature type="domain" description="CarD-like/TRCF RNAP-interacting" evidence="1">
    <location>
        <begin position="1"/>
        <end position="114"/>
    </location>
</feature>
<dbReference type="InterPro" id="IPR042215">
    <property type="entry name" value="CarD-like_C"/>
</dbReference>
<evidence type="ECO:0000259" key="1">
    <source>
        <dbReference type="SMART" id="SM01058"/>
    </source>
</evidence>
<gene>
    <name evidence="2" type="ORF">DDIC_06060</name>
</gene>
<dbReference type="GO" id="GO:0009303">
    <property type="term" value="P:rRNA transcription"/>
    <property type="evidence" value="ECO:0007669"/>
    <property type="project" value="TreeGrafter"/>
</dbReference>
<dbReference type="InterPro" id="IPR003711">
    <property type="entry name" value="CarD-like/TRCF_RID"/>
</dbReference>
<dbReference type="InterPro" id="IPR048792">
    <property type="entry name" value="CarD_C"/>
</dbReference>
<dbReference type="Gene3D" id="1.20.58.1290">
    <property type="entry name" value="CarD-like, C-terminal domain"/>
    <property type="match status" value="1"/>
</dbReference>
<protein>
    <submittedName>
        <fullName evidence="2">CarD family transcriptional regulator</fullName>
    </submittedName>
</protein>
<reference evidence="2 3" key="1">
    <citation type="submission" date="2019-02" db="EMBL/GenBank/DDBJ databases">
        <title>Complete Genome Sequence of Desulfovibrio desulfuricans IC1, a Sulfonate Utilizing Anaerobe.</title>
        <authorList>
            <person name="Day L.A."/>
            <person name="De Leon K.B."/>
            <person name="Wall J.D."/>
        </authorList>
    </citation>
    <scope>NUCLEOTIDE SEQUENCE [LARGE SCALE GENOMIC DNA]</scope>
    <source>
        <strain evidence="2 3">IC1</strain>
    </source>
</reference>
<dbReference type="SUPFAM" id="SSF141259">
    <property type="entry name" value="CarD-like"/>
    <property type="match status" value="1"/>
</dbReference>
<dbReference type="Proteomes" id="UP000297065">
    <property type="component" value="Chromosome"/>
</dbReference>
<dbReference type="OrthoDB" id="9786074at2"/>
<dbReference type="InterPro" id="IPR052531">
    <property type="entry name" value="CarD-like_regulator"/>
</dbReference>
<evidence type="ECO:0000313" key="2">
    <source>
        <dbReference type="EMBL" id="QCC85447.1"/>
    </source>
</evidence>
<dbReference type="InterPro" id="IPR036101">
    <property type="entry name" value="CarD-like/TRCF_RID_sf"/>
</dbReference>
<dbReference type="EMBL" id="CP036295">
    <property type="protein sequence ID" value="QCC85447.1"/>
    <property type="molecule type" value="Genomic_DNA"/>
</dbReference>
<organism evidence="2 3">
    <name type="scientific">Desulfovibrio desulfuricans</name>
    <dbReference type="NCBI Taxonomy" id="876"/>
    <lineage>
        <taxon>Bacteria</taxon>
        <taxon>Pseudomonadati</taxon>
        <taxon>Thermodesulfobacteriota</taxon>
        <taxon>Desulfovibrionia</taxon>
        <taxon>Desulfovibrionales</taxon>
        <taxon>Desulfovibrionaceae</taxon>
        <taxon>Desulfovibrio</taxon>
    </lineage>
</organism>
<dbReference type="SMART" id="SM01058">
    <property type="entry name" value="CarD_TRCF"/>
    <property type="match status" value="1"/>
</dbReference>
<dbReference type="PANTHER" id="PTHR38447">
    <property type="entry name" value="TRANSCRIPTION FACTOR YDEB-RELATED"/>
    <property type="match status" value="1"/>
</dbReference>
<sequence>MFTSDDLVVYPAQGVGKIERIDSKTVGGLVCELYIVRIRANNVTLMVPVNNAAHVGLRMLTPKDEAEAILESLRNDSGKAVYTGQNWNRRFREYSERLKSPSLATVAEVLRELLLIGRSKELSFGERRLQEQAMGLVTGELSEVLDVEEGKVRDELLEIYAPPPAPQEPVS</sequence>
<dbReference type="PANTHER" id="PTHR38447:SF1">
    <property type="entry name" value="RNA POLYMERASE-BINDING TRANSCRIPTION FACTOR CARD"/>
    <property type="match status" value="1"/>
</dbReference>
<accession>A0A4P7UIN2</accession>
<dbReference type="RefSeq" id="WP_136399613.1">
    <property type="nucleotide sequence ID" value="NZ_CP036295.1"/>
</dbReference>
<evidence type="ECO:0000313" key="3">
    <source>
        <dbReference type="Proteomes" id="UP000297065"/>
    </source>
</evidence>
<proteinExistence type="predicted"/>
<dbReference type="Gene3D" id="2.40.10.170">
    <property type="match status" value="1"/>
</dbReference>
<dbReference type="Pfam" id="PF21095">
    <property type="entry name" value="CarD_C"/>
    <property type="match status" value="1"/>
</dbReference>
<dbReference type="Pfam" id="PF02559">
    <property type="entry name" value="CarD_TRCF_RID"/>
    <property type="match status" value="1"/>
</dbReference>